<proteinExistence type="predicted"/>
<evidence type="ECO:0000313" key="3">
    <source>
        <dbReference type="Proteomes" id="UP001154282"/>
    </source>
</evidence>
<evidence type="ECO:0000256" key="1">
    <source>
        <dbReference type="SAM" id="MobiDB-lite"/>
    </source>
</evidence>
<dbReference type="Proteomes" id="UP001154282">
    <property type="component" value="Unassembled WGS sequence"/>
</dbReference>
<comment type="caution">
    <text evidence="2">The sequence shown here is derived from an EMBL/GenBank/DDBJ whole genome shotgun (WGS) entry which is preliminary data.</text>
</comment>
<accession>A0AAV0R9Z5</accession>
<protein>
    <submittedName>
        <fullName evidence="2">Uncharacterized protein</fullName>
    </submittedName>
</protein>
<reference evidence="2" key="1">
    <citation type="submission" date="2022-08" db="EMBL/GenBank/DDBJ databases">
        <authorList>
            <person name="Gutierrez-Valencia J."/>
        </authorList>
    </citation>
    <scope>NUCLEOTIDE SEQUENCE</scope>
</reference>
<gene>
    <name evidence="2" type="ORF">LITE_LOCUS47103</name>
</gene>
<feature type="region of interest" description="Disordered" evidence="1">
    <location>
        <begin position="77"/>
        <end position="98"/>
    </location>
</feature>
<sequence>MCKSNGHQSSSLHDPRKWIPHKPQELEEFALLLLFKLVVPEQLQPLLNLIRAQAFSCTLEMLKHFLHWCIFLPATPTSQHEKSESRKRKIVKGRGSNT</sequence>
<dbReference type="AlphaFoldDB" id="A0AAV0R9Z5"/>
<name>A0AAV0R9Z5_9ROSI</name>
<keyword evidence="3" id="KW-1185">Reference proteome</keyword>
<evidence type="ECO:0000313" key="2">
    <source>
        <dbReference type="EMBL" id="CAI0554195.1"/>
    </source>
</evidence>
<dbReference type="EMBL" id="CAMGYJ010000010">
    <property type="protein sequence ID" value="CAI0554195.1"/>
    <property type="molecule type" value="Genomic_DNA"/>
</dbReference>
<organism evidence="2 3">
    <name type="scientific">Linum tenue</name>
    <dbReference type="NCBI Taxonomy" id="586396"/>
    <lineage>
        <taxon>Eukaryota</taxon>
        <taxon>Viridiplantae</taxon>
        <taxon>Streptophyta</taxon>
        <taxon>Embryophyta</taxon>
        <taxon>Tracheophyta</taxon>
        <taxon>Spermatophyta</taxon>
        <taxon>Magnoliopsida</taxon>
        <taxon>eudicotyledons</taxon>
        <taxon>Gunneridae</taxon>
        <taxon>Pentapetalae</taxon>
        <taxon>rosids</taxon>
        <taxon>fabids</taxon>
        <taxon>Malpighiales</taxon>
        <taxon>Linaceae</taxon>
        <taxon>Linum</taxon>
    </lineage>
</organism>